<evidence type="ECO:0000259" key="4">
    <source>
        <dbReference type="Pfam" id="PF22670"/>
    </source>
</evidence>
<evidence type="ECO:0000259" key="3">
    <source>
        <dbReference type="Pfam" id="PF21939"/>
    </source>
</evidence>
<name>A0A1Z1LZB2_9CAUD</name>
<sequence>MKQNLKIGQMVDDGTGDYLRAGGKKINDNFDELYYQLGDGDIPHSAGAWKTHKTSDGNTVDAVFGKSYTLDTTDGRINFKLPKGSIEDYNKVIRIRDVFSTWQRQPVTLIPATGDTIKGSGAAVEINRNFADLELVYCSPGRWEYIDNKQIDKISNNDLATVVRQDFIATEGQIDFMDVFSGYDYNIVSLQVYHRGNLLFYTAKGQDFDKSTAEFGSPVQGDPTDIKALDGRNIRLKMACKAGDTVSVVSFMDGISQWRSSYNRREIRLLDSSLTTRKTINGSIVVDDLSIREGVSMTELGIDASSPVNPQSLQVFLNSTLLYEAGTAGLPTFRCEGFDEVESAEICSEIGGAWTESATDYLFTTIDEEGDIPGIKFDRKFEHNDVLSIVWYNNDIGTTLELDEILDATDERYVATGAALNITGRVNITDYDNPGWPNVEPAQASEIKPSAVASIFDLVYPIGTIYENAVNPNNPVTYMGFGTWKRWGEGKFLAGWSSDAGDSKFGLNNNDIDISGNPSHTAGGTGGHDSVYIRENNIPKIKTDEKVLITDDNGPIVIGGCQFDPDDEGPAYTKYREDYATINKQNDPNAVPLDTLPPYITVYRWLRIS</sequence>
<dbReference type="RefSeq" id="YP_010092315.1">
    <property type="nucleotide sequence ID" value="NC_055728.1"/>
</dbReference>
<keyword evidence="1" id="KW-1245">Viral tail assembly</keyword>
<keyword evidence="1" id="KW-1188">Viral release from host cell</keyword>
<keyword evidence="1" id="KW-0946">Virion</keyword>
<proteinExistence type="evidence at transcript level"/>
<dbReference type="InterPro" id="IPR054430">
    <property type="entry name" value="Gp10_D3"/>
</dbReference>
<reference evidence="6 7" key="1">
    <citation type="submission" date="2017-05" db="EMBL/GenBank/DDBJ databases">
        <title>Environmental T4-family bacteriophages evolve to escape abortive infection via multiple routes in a bacterial host employing #altruistic suicide# through Type III toxin-antitoxin systems.</title>
        <authorList>
            <person name="Chen B."/>
            <person name="Akusobi C."/>
            <person name="Fang X."/>
            <person name="Salmond G.P.C."/>
        </authorList>
    </citation>
    <scope>NUCLEOTIDE SEQUENCE [LARGE SCALE GENOMIC DNA]</scope>
</reference>
<protein>
    <recommendedName>
        <fullName evidence="1">Baseplate wedge protein gp10</fullName>
    </recommendedName>
</protein>
<dbReference type="InterPro" id="IPR056391">
    <property type="entry name" value="Baseplate_gp9_C"/>
</dbReference>
<dbReference type="GeneID" id="65109878"/>
<accession>A0A1Z1LZB2</accession>
<dbReference type="HAMAP" id="MF_04106">
    <property type="entry name" value="BP10_T4"/>
    <property type="match status" value="1"/>
</dbReference>
<dbReference type="Pfam" id="PF21939">
    <property type="entry name" value="Gp10_C"/>
    <property type="match status" value="1"/>
</dbReference>
<dbReference type="InterPro" id="IPR034695">
    <property type="entry name" value="BP10_T4"/>
</dbReference>
<dbReference type="Proteomes" id="UP000225074">
    <property type="component" value="Genome"/>
</dbReference>
<keyword evidence="7" id="KW-1185">Reference proteome</keyword>
<dbReference type="Pfam" id="PF07880">
    <property type="entry name" value="T4_gp9_10_N"/>
    <property type="match status" value="1"/>
</dbReference>
<evidence type="ECO:0000313" key="7">
    <source>
        <dbReference type="Proteomes" id="UP000225074"/>
    </source>
</evidence>
<dbReference type="Gene3D" id="2.60.120.640">
    <property type="entry name" value="gp9"/>
    <property type="match status" value="1"/>
</dbReference>
<dbReference type="Pfam" id="PF22670">
    <property type="entry name" value="Gp10_D3"/>
    <property type="match status" value="1"/>
</dbReference>
<dbReference type="Pfam" id="PF23618">
    <property type="entry name" value="T4_gp9_10_C"/>
    <property type="match status" value="1"/>
</dbReference>
<evidence type="ECO:0000313" key="6">
    <source>
        <dbReference type="EMBL" id="ARW58137.1"/>
    </source>
</evidence>
<comment type="similarity">
    <text evidence="1">Belongs to the T4likevirus baseplate wedge protein gp10 family.</text>
</comment>
<feature type="domain" description="Baseplate protein gp9-like C-terminal" evidence="5">
    <location>
        <begin position="163"/>
        <end position="269"/>
    </location>
</feature>
<feature type="domain" description="Baseplate structural protein Gp10 C-terminal" evidence="3">
    <location>
        <begin position="455"/>
        <end position="608"/>
    </location>
</feature>
<dbReference type="GO" id="GO:0019076">
    <property type="term" value="P:viral release from host cell"/>
    <property type="evidence" value="ECO:0007669"/>
    <property type="project" value="InterPro"/>
</dbReference>
<dbReference type="EMBL" id="MF036692">
    <property type="protein sequence ID" value="ARW58137.1"/>
    <property type="molecule type" value="Genomic_DNA"/>
</dbReference>
<keyword evidence="1" id="KW-1227">Viral tail protein</keyword>
<feature type="domain" description="Baseplate structural protein Gp9/Gp10 N-terminal" evidence="2">
    <location>
        <begin position="2"/>
        <end position="154"/>
    </location>
</feature>
<dbReference type="GO" id="GO:0098025">
    <property type="term" value="C:virus tail, baseplate"/>
    <property type="evidence" value="ECO:0007669"/>
    <property type="project" value="UniProtKB-UniRule"/>
</dbReference>
<comment type="induction">
    <text evidence="1">Expressed in the late phase of the viral replicative cycle.</text>
</comment>
<dbReference type="GO" id="GO:0098003">
    <property type="term" value="P:viral tail assembly"/>
    <property type="evidence" value="ECO:0007669"/>
    <property type="project" value="UniProtKB-KW"/>
</dbReference>
<evidence type="ECO:0000259" key="2">
    <source>
        <dbReference type="Pfam" id="PF07880"/>
    </source>
</evidence>
<dbReference type="SUPFAM" id="SSF50017">
    <property type="entry name" value="gp9"/>
    <property type="match status" value="1"/>
</dbReference>
<dbReference type="KEGG" id="vg:65109878"/>
<dbReference type="Gene3D" id="1.20.5.960">
    <property type="entry name" value="Bacteriophage t4 gene product 9 (gp9)"/>
    <property type="match status" value="1"/>
</dbReference>
<dbReference type="InterPro" id="IPR008987">
    <property type="entry name" value="Baseplate_struct_prot_Gp9/10_N"/>
</dbReference>
<feature type="disulfide bond" description="Interchain (with GP7); alternate" evidence="1">
    <location>
        <position position="561"/>
    </location>
</feature>
<keyword evidence="1" id="KW-0426">Late protein</keyword>
<dbReference type="InterPro" id="IPR036240">
    <property type="entry name" value="Gp9-like_sf"/>
</dbReference>
<evidence type="ECO:0000259" key="5">
    <source>
        <dbReference type="Pfam" id="PF23618"/>
    </source>
</evidence>
<keyword evidence="1" id="KW-1226">Viral baseplate protein</keyword>
<keyword evidence="1" id="KW-1015">Disulfide bond</keyword>
<organism evidence="6 7">
    <name type="scientific">Serratia phage X20</name>
    <dbReference type="NCBI Taxonomy" id="2006942"/>
    <lineage>
        <taxon>Viruses</taxon>
        <taxon>Duplodnaviria</taxon>
        <taxon>Heunggongvirae</taxon>
        <taxon>Uroviricota</taxon>
        <taxon>Caudoviricetes</taxon>
        <taxon>Pantevenvirales</taxon>
        <taxon>Straboviridae</taxon>
        <taxon>Tevenvirinae</taxon>
        <taxon>Winklervirus</taxon>
        <taxon>Winklervirus xtwenty</taxon>
    </lineage>
</organism>
<comment type="subcellular location">
    <subcellularLocation>
        <location evidence="1">Virion</location>
    </subcellularLocation>
    <text evidence="1">Present in the baseplate.</text>
</comment>
<comment type="subunit">
    <text evidence="1">Homotrimer; disulfide-linked. Heteromultimer with gp7; a gp10 molecule is disulfide-linked to gp7 and the other two remaining gp10 molecules form a disulfide bond.</text>
</comment>
<comment type="function">
    <text evidence="1">Baseplate protein. Involved in the tail assembly.</text>
</comment>
<dbReference type="InterPro" id="IPR053827">
    <property type="entry name" value="Gp10_C"/>
</dbReference>
<dbReference type="InterPro" id="IPR027411">
    <property type="entry name" value="Gp9/Gp10_mid_dom_sf"/>
</dbReference>
<evidence type="ECO:0000256" key="1">
    <source>
        <dbReference type="HAMAP-Rule" id="MF_04106"/>
    </source>
</evidence>
<feature type="domain" description="Baseplate wedge protein gp10" evidence="4">
    <location>
        <begin position="271"/>
        <end position="394"/>
    </location>
</feature>
<feature type="disulfide bond" description="Interchain; alternate" evidence="1">
    <location>
        <position position="561"/>
    </location>
</feature>